<dbReference type="PANTHER" id="PTHR12403">
    <property type="entry name" value="TRAFFICKING PROTEIN PARTICLE COMPLEX SUBUNIT 2"/>
    <property type="match status" value="1"/>
</dbReference>
<dbReference type="GO" id="GO:0006888">
    <property type="term" value="P:endoplasmic reticulum to Golgi vesicle-mediated transport"/>
    <property type="evidence" value="ECO:0007669"/>
    <property type="project" value="InterPro"/>
</dbReference>
<dbReference type="Proteomes" id="UP000015104">
    <property type="component" value="Unassembled WGS sequence"/>
</dbReference>
<reference evidence="5" key="1">
    <citation type="submission" date="2011-08" db="EMBL/GenBank/DDBJ databases">
        <authorList>
            <person name="Rombauts S."/>
        </authorList>
    </citation>
    <scope>NUCLEOTIDE SEQUENCE</scope>
    <source>
        <strain evidence="5">London</strain>
    </source>
</reference>
<keyword evidence="5" id="KW-1185">Reference proteome</keyword>
<evidence type="ECO:0008006" key="6">
    <source>
        <dbReference type="Google" id="ProtNLM"/>
    </source>
</evidence>
<evidence type="ECO:0000313" key="4">
    <source>
        <dbReference type="EnsemblMetazoa" id="tetur01g07410.1"/>
    </source>
</evidence>
<dbReference type="SUPFAM" id="SSF64356">
    <property type="entry name" value="SNARE-like"/>
    <property type="match status" value="1"/>
</dbReference>
<protein>
    <recommendedName>
        <fullName evidence="6">Trafficking protein particle complex subunit</fullName>
    </recommendedName>
</protein>
<keyword evidence="3" id="KW-0813">Transport</keyword>
<evidence type="ECO:0000256" key="1">
    <source>
        <dbReference type="ARBA" id="ARBA00004556"/>
    </source>
</evidence>
<keyword evidence="3" id="KW-0931">ER-Golgi transport</keyword>
<dbReference type="GO" id="GO:0048471">
    <property type="term" value="C:perinuclear region of cytoplasm"/>
    <property type="evidence" value="ECO:0007669"/>
    <property type="project" value="UniProtKB-SubCell"/>
</dbReference>
<evidence type="ECO:0000313" key="5">
    <source>
        <dbReference type="Proteomes" id="UP000015104"/>
    </source>
</evidence>
<dbReference type="HOGENOM" id="CLU_1231306_0_0_1"/>
<organism evidence="4 5">
    <name type="scientific">Tetranychus urticae</name>
    <name type="common">Two-spotted spider mite</name>
    <dbReference type="NCBI Taxonomy" id="32264"/>
    <lineage>
        <taxon>Eukaryota</taxon>
        <taxon>Metazoa</taxon>
        <taxon>Ecdysozoa</taxon>
        <taxon>Arthropoda</taxon>
        <taxon>Chelicerata</taxon>
        <taxon>Arachnida</taxon>
        <taxon>Acari</taxon>
        <taxon>Acariformes</taxon>
        <taxon>Trombidiformes</taxon>
        <taxon>Prostigmata</taxon>
        <taxon>Eleutherengona</taxon>
        <taxon>Raphignathae</taxon>
        <taxon>Tetranychoidea</taxon>
        <taxon>Tetranychidae</taxon>
        <taxon>Tetranychus</taxon>
    </lineage>
</organism>
<sequence>MELPTIIKMVPSVILSFHGLLMAFHGDICESYFNFFKCSARKLQHLIISLSNAAILKFKSILDKSEWDVVGCLQFRMSVLALVIVNSDNYPVFIKTRHDYDKSKMSAEENMNILYNMNATLDIIEERQGQNQNRDPYLGLLNQCESYKIYGLLSATRIKILLMVSTNVSVMFRDSEARSTLKQLYSSYIDVTTYNPFYCPGSEVQSKKLEELVKSVFGLTADYNR</sequence>
<reference evidence="4" key="2">
    <citation type="submission" date="2015-06" db="UniProtKB">
        <authorList>
            <consortium name="EnsemblMetazoa"/>
        </authorList>
    </citation>
    <scope>IDENTIFICATION</scope>
</reference>
<dbReference type="InterPro" id="IPR006722">
    <property type="entry name" value="Sedlin"/>
</dbReference>
<dbReference type="InterPro" id="IPR011012">
    <property type="entry name" value="Longin-like_dom_sf"/>
</dbReference>
<evidence type="ECO:0000256" key="3">
    <source>
        <dbReference type="ARBA" id="ARBA00022892"/>
    </source>
</evidence>
<comment type="subcellular location">
    <subcellularLocation>
        <location evidence="1">Cytoplasm</location>
        <location evidence="1">Perinuclear region</location>
    </subcellularLocation>
</comment>
<dbReference type="eggNOG" id="KOG3444">
    <property type="taxonomic scope" value="Eukaryota"/>
</dbReference>
<dbReference type="AlphaFoldDB" id="T1JRM5"/>
<dbReference type="EMBL" id="CAEY01000449">
    <property type="status" value="NOT_ANNOTATED_CDS"/>
    <property type="molecule type" value="Genomic_DNA"/>
</dbReference>
<comment type="similarity">
    <text evidence="2">Belongs to the TRAPP small subunits family. Sedlin subfamily.</text>
</comment>
<dbReference type="Pfam" id="PF04628">
    <property type="entry name" value="Sedlin_N"/>
    <property type="match status" value="1"/>
</dbReference>
<name>T1JRM5_TETUR</name>
<accession>T1JRM5</accession>
<dbReference type="STRING" id="32264.T1JRM5"/>
<dbReference type="EnsemblMetazoa" id="tetur01g07410.1">
    <property type="protein sequence ID" value="tetur01g07410.1"/>
    <property type="gene ID" value="tetur01g07410"/>
</dbReference>
<evidence type="ECO:0000256" key="2">
    <source>
        <dbReference type="ARBA" id="ARBA00006626"/>
    </source>
</evidence>
<dbReference type="Gene3D" id="3.30.450.70">
    <property type="match status" value="1"/>
</dbReference>
<proteinExistence type="inferred from homology"/>